<name>A0A2N9J3F5_FAGSY</name>
<accession>A0A2N9J3F5</accession>
<gene>
    <name evidence="1" type="ORF">FSB_LOCUS59908</name>
</gene>
<dbReference type="EMBL" id="OIVN01006384">
    <property type="protein sequence ID" value="SPD32026.1"/>
    <property type="molecule type" value="Genomic_DNA"/>
</dbReference>
<organism evidence="1">
    <name type="scientific">Fagus sylvatica</name>
    <name type="common">Beechnut</name>
    <dbReference type="NCBI Taxonomy" id="28930"/>
    <lineage>
        <taxon>Eukaryota</taxon>
        <taxon>Viridiplantae</taxon>
        <taxon>Streptophyta</taxon>
        <taxon>Embryophyta</taxon>
        <taxon>Tracheophyta</taxon>
        <taxon>Spermatophyta</taxon>
        <taxon>Magnoliopsida</taxon>
        <taxon>eudicotyledons</taxon>
        <taxon>Gunneridae</taxon>
        <taxon>Pentapetalae</taxon>
        <taxon>rosids</taxon>
        <taxon>fabids</taxon>
        <taxon>Fagales</taxon>
        <taxon>Fagaceae</taxon>
        <taxon>Fagus</taxon>
    </lineage>
</organism>
<sequence length="296" mass="33022">MAPGSWGAGAVFVRFSGEDSGQTGEATGKPRVARRSWSFHLSNASGLSDQLVVSRKDSVREGGSPDVGFQRSWYRWKACATLSLKVLDLRETELGFAKYGSTNKGHRSVFGLSEAIFPIEIPARPGKILTIREFHVVSEHVLFSTYPGLWINSLCVRKTLMGTKVGLALKILYKFQMGQLQDQEPRRSRKQCKDWCNPLGMKLARAQQSKWWVQGIPFRGFISDSVRKGGIVGGKTMRFSAQPYFIDLFSCAWPCIEANMGSRDMTSRTETVGMFLMSGGHFLVEIPAWPEELLAI</sequence>
<proteinExistence type="predicted"/>
<reference evidence="1" key="1">
    <citation type="submission" date="2018-02" db="EMBL/GenBank/DDBJ databases">
        <authorList>
            <person name="Cohen D.B."/>
            <person name="Kent A.D."/>
        </authorList>
    </citation>
    <scope>NUCLEOTIDE SEQUENCE</scope>
</reference>
<evidence type="ECO:0000313" key="1">
    <source>
        <dbReference type="EMBL" id="SPD32026.1"/>
    </source>
</evidence>
<dbReference type="AlphaFoldDB" id="A0A2N9J3F5"/>
<protein>
    <submittedName>
        <fullName evidence="1">Uncharacterized protein</fullName>
    </submittedName>
</protein>